<feature type="compositionally biased region" description="Basic and acidic residues" evidence="6">
    <location>
        <begin position="450"/>
        <end position="461"/>
    </location>
</feature>
<dbReference type="InterPro" id="IPR000719">
    <property type="entry name" value="Prot_kinase_dom"/>
</dbReference>
<dbReference type="STRING" id="74557.A0A1V9YXM2"/>
<feature type="compositionally biased region" description="Polar residues" evidence="6">
    <location>
        <begin position="465"/>
        <end position="476"/>
    </location>
</feature>
<evidence type="ECO:0000256" key="2">
    <source>
        <dbReference type="ARBA" id="ARBA00022741"/>
    </source>
</evidence>
<evidence type="ECO:0000259" key="7">
    <source>
        <dbReference type="PROSITE" id="PS50011"/>
    </source>
</evidence>
<evidence type="ECO:0000256" key="4">
    <source>
        <dbReference type="ARBA" id="ARBA00022840"/>
    </source>
</evidence>
<dbReference type="PROSITE" id="PS50011">
    <property type="entry name" value="PROTEIN_KINASE_DOM"/>
    <property type="match status" value="1"/>
</dbReference>
<keyword evidence="2 5" id="KW-0547">Nucleotide-binding</keyword>
<dbReference type="CDD" id="cd06606">
    <property type="entry name" value="STKc_MAPKKK"/>
    <property type="match status" value="1"/>
</dbReference>
<comment type="caution">
    <text evidence="8">The sequence shown here is derived from an EMBL/GenBank/DDBJ whole genome shotgun (WGS) entry which is preliminary data.</text>
</comment>
<dbReference type="InterPro" id="IPR011009">
    <property type="entry name" value="Kinase-like_dom_sf"/>
</dbReference>
<evidence type="ECO:0000256" key="5">
    <source>
        <dbReference type="PROSITE-ProRule" id="PRU10141"/>
    </source>
</evidence>
<dbReference type="SMART" id="SM00220">
    <property type="entry name" value="S_TKc"/>
    <property type="match status" value="1"/>
</dbReference>
<dbReference type="Proteomes" id="UP000243217">
    <property type="component" value="Unassembled WGS sequence"/>
</dbReference>
<accession>A0A1V9YXM2</accession>
<keyword evidence="3 8" id="KW-0418">Kinase</keyword>
<organism evidence="8 9">
    <name type="scientific">Thraustotheca clavata</name>
    <dbReference type="NCBI Taxonomy" id="74557"/>
    <lineage>
        <taxon>Eukaryota</taxon>
        <taxon>Sar</taxon>
        <taxon>Stramenopiles</taxon>
        <taxon>Oomycota</taxon>
        <taxon>Saprolegniomycetes</taxon>
        <taxon>Saprolegniales</taxon>
        <taxon>Achlyaceae</taxon>
        <taxon>Thraustotheca</taxon>
    </lineage>
</organism>
<dbReference type="GO" id="GO:0005524">
    <property type="term" value="F:ATP binding"/>
    <property type="evidence" value="ECO:0007669"/>
    <property type="project" value="UniProtKB-UniRule"/>
</dbReference>
<evidence type="ECO:0000256" key="1">
    <source>
        <dbReference type="ARBA" id="ARBA00022679"/>
    </source>
</evidence>
<dbReference type="AlphaFoldDB" id="A0A1V9YXM2"/>
<dbReference type="PROSITE" id="PS00108">
    <property type="entry name" value="PROTEIN_KINASE_ST"/>
    <property type="match status" value="1"/>
</dbReference>
<keyword evidence="4 5" id="KW-0067">ATP-binding</keyword>
<feature type="region of interest" description="Disordered" evidence="6">
    <location>
        <begin position="395"/>
        <end position="533"/>
    </location>
</feature>
<feature type="binding site" evidence="5">
    <location>
        <position position="133"/>
    </location>
    <ligand>
        <name>ATP</name>
        <dbReference type="ChEBI" id="CHEBI:30616"/>
    </ligand>
</feature>
<reference evidence="8 9" key="1">
    <citation type="journal article" date="2014" name="Genome Biol. Evol.">
        <title>The secreted proteins of Achlya hypogyna and Thraustotheca clavata identify the ancestral oomycete secretome and reveal gene acquisitions by horizontal gene transfer.</title>
        <authorList>
            <person name="Misner I."/>
            <person name="Blouin N."/>
            <person name="Leonard G."/>
            <person name="Richards T.A."/>
            <person name="Lane C.E."/>
        </authorList>
    </citation>
    <scope>NUCLEOTIDE SEQUENCE [LARGE SCALE GENOMIC DNA]</scope>
    <source>
        <strain evidence="8 9">ATCC 34112</strain>
    </source>
</reference>
<evidence type="ECO:0000313" key="9">
    <source>
        <dbReference type="Proteomes" id="UP000243217"/>
    </source>
</evidence>
<evidence type="ECO:0000256" key="6">
    <source>
        <dbReference type="SAM" id="MobiDB-lite"/>
    </source>
</evidence>
<dbReference type="OrthoDB" id="266718at2759"/>
<feature type="compositionally biased region" description="Basic and acidic residues" evidence="6">
    <location>
        <begin position="421"/>
        <end position="432"/>
    </location>
</feature>
<sequence>MGGGTSKTSTNARSHAEPRPTSHLLSVNVAENRTSTPPRSPKSSLYRKQLSDGVMKRVQSTTSNVSKEKEDDGANEYANDDFEAEPGLHSTTGINLKYPSIFPWKKGEMLGTGSFGAVYLARNEYTGDLMAVKEISYSEEAGDEVVAIQQEVFVLRSLDHPNIVKYLGSEYNEQSKTLYIFTEWVPGGSLEDSTKTFGCSEPVAQKYAYQILLGMEYLHSRNVVHYDIKPSNILIDQFGGAKLADFGASRLLGSSSVSKNKSIRGTPYYMAPEVIKQTGISTKADIWSLGCTVLKILTGIPLWKTMKFQTEIALFFHIANLTEPPTLPDSISHVAKSFILACLQINPTERLSADGLLKHPFIHHRHFQATTTGPQIQDHFKGRATTAGVPVRIDHESPSPPRTAIPLFHPSNKSPPRTTTRTKENMPRDTKSASDGTLGECVLPSLTPPKKLDNYEKDINKHAKSTSGIPSQTNGDAQRRHSHEIRGCNDNGTFTMPQIPSPPRGSLSSRSISNSNDNHATSPSKQYDDTPILTDLAKRERDLTMEREAQKQRLKVQKEQQWREEQEAYKRSLT</sequence>
<keyword evidence="1" id="KW-0808">Transferase</keyword>
<dbReference type="PANTHER" id="PTHR48016">
    <property type="entry name" value="MAP KINASE KINASE KINASE SSK2-RELATED-RELATED"/>
    <property type="match status" value="1"/>
</dbReference>
<dbReference type="InterPro" id="IPR017441">
    <property type="entry name" value="Protein_kinase_ATP_BS"/>
</dbReference>
<protein>
    <submittedName>
        <fullName evidence="8">Mitogen-activated protein kinase kinase kinase</fullName>
    </submittedName>
</protein>
<dbReference type="InterPro" id="IPR050538">
    <property type="entry name" value="MAP_kinase_kinase_kinase"/>
</dbReference>
<dbReference type="PANTHER" id="PTHR48016:SF56">
    <property type="entry name" value="MAPKK KINASE"/>
    <property type="match status" value="1"/>
</dbReference>
<feature type="region of interest" description="Disordered" evidence="6">
    <location>
        <begin position="546"/>
        <end position="574"/>
    </location>
</feature>
<dbReference type="InterPro" id="IPR008271">
    <property type="entry name" value="Ser/Thr_kinase_AS"/>
</dbReference>
<feature type="region of interest" description="Disordered" evidence="6">
    <location>
        <begin position="1"/>
        <end position="78"/>
    </location>
</feature>
<dbReference type="GO" id="GO:0004672">
    <property type="term" value="F:protein kinase activity"/>
    <property type="evidence" value="ECO:0007669"/>
    <property type="project" value="InterPro"/>
</dbReference>
<feature type="compositionally biased region" description="Polar residues" evidence="6">
    <location>
        <begin position="1"/>
        <end position="13"/>
    </location>
</feature>
<feature type="domain" description="Protein kinase" evidence="7">
    <location>
        <begin position="104"/>
        <end position="362"/>
    </location>
</feature>
<dbReference type="SUPFAM" id="SSF56112">
    <property type="entry name" value="Protein kinase-like (PK-like)"/>
    <property type="match status" value="1"/>
</dbReference>
<name>A0A1V9YXM2_9STRA</name>
<dbReference type="EMBL" id="JNBS01002541">
    <property type="protein sequence ID" value="OQR90442.1"/>
    <property type="molecule type" value="Genomic_DNA"/>
</dbReference>
<evidence type="ECO:0000313" key="8">
    <source>
        <dbReference type="EMBL" id="OQR90442.1"/>
    </source>
</evidence>
<evidence type="ECO:0000256" key="3">
    <source>
        <dbReference type="ARBA" id="ARBA00022777"/>
    </source>
</evidence>
<gene>
    <name evidence="8" type="ORF">THRCLA_09342</name>
</gene>
<dbReference type="Pfam" id="PF00069">
    <property type="entry name" value="Pkinase"/>
    <property type="match status" value="1"/>
</dbReference>
<feature type="compositionally biased region" description="Low complexity" evidence="6">
    <location>
        <begin position="33"/>
        <end position="44"/>
    </location>
</feature>
<dbReference type="PROSITE" id="PS00107">
    <property type="entry name" value="PROTEIN_KINASE_ATP"/>
    <property type="match status" value="1"/>
</dbReference>
<dbReference type="Gene3D" id="1.10.510.10">
    <property type="entry name" value="Transferase(Phosphotransferase) domain 1"/>
    <property type="match status" value="1"/>
</dbReference>
<feature type="compositionally biased region" description="Polar residues" evidence="6">
    <location>
        <begin position="23"/>
        <end position="32"/>
    </location>
</feature>
<keyword evidence="9" id="KW-1185">Reference proteome</keyword>
<proteinExistence type="predicted"/>
<feature type="compositionally biased region" description="Low complexity" evidence="6">
    <location>
        <begin position="504"/>
        <end position="516"/>
    </location>
</feature>